<dbReference type="OrthoDB" id="3464514at2"/>
<proteinExistence type="predicted"/>
<sequence>MFVQVIRGQVSDPGQVRDALDLWEEQLAIGAEGWLGSTAGVTSDGQFVGLARFDSQQAARRNSDRPEQHQWWMETAKLFTGEVTFCDSSDVTVDLNGDPDAAGFVQVMQGRGSDPERARDLMAQNPDEWAAFRPDVLGSVAVGHEDGGYTMAMYFTSEQAAREGEHTEPPPKLQAQMEEINKLSIGEPEFLDLRQPWLYSP</sequence>
<gene>
    <name evidence="1" type="ORF">EAS64_41910</name>
</gene>
<comment type="caution">
    <text evidence="1">The sequence shown here is derived from an EMBL/GenBank/DDBJ whole genome shotgun (WGS) entry which is preliminary data.</text>
</comment>
<dbReference type="Proteomes" id="UP000460272">
    <property type="component" value="Unassembled WGS sequence"/>
</dbReference>
<name>A0A6P2BM04_9ACTN</name>
<protein>
    <recommendedName>
        <fullName evidence="3">ABM domain-containing protein</fullName>
    </recommendedName>
</protein>
<keyword evidence="2" id="KW-1185">Reference proteome</keyword>
<dbReference type="EMBL" id="RPFW01000013">
    <property type="protein sequence ID" value="TVY99121.1"/>
    <property type="molecule type" value="Genomic_DNA"/>
</dbReference>
<organism evidence="1 2">
    <name type="scientific">Trebonia kvetii</name>
    <dbReference type="NCBI Taxonomy" id="2480626"/>
    <lineage>
        <taxon>Bacteria</taxon>
        <taxon>Bacillati</taxon>
        <taxon>Actinomycetota</taxon>
        <taxon>Actinomycetes</taxon>
        <taxon>Streptosporangiales</taxon>
        <taxon>Treboniaceae</taxon>
        <taxon>Trebonia</taxon>
    </lineage>
</organism>
<evidence type="ECO:0008006" key="3">
    <source>
        <dbReference type="Google" id="ProtNLM"/>
    </source>
</evidence>
<evidence type="ECO:0000313" key="1">
    <source>
        <dbReference type="EMBL" id="TVY99121.1"/>
    </source>
</evidence>
<reference evidence="1 2" key="1">
    <citation type="submission" date="2018-11" db="EMBL/GenBank/DDBJ databases">
        <title>Trebonia kvetii gen.nov., sp.nov., a novel acidophilic actinobacterium, and proposal of the new actinobacterial family Treboniaceae fam. nov.</title>
        <authorList>
            <person name="Rapoport D."/>
            <person name="Sagova-Mareckova M."/>
            <person name="Sedlacek I."/>
            <person name="Provaznik J."/>
            <person name="Kralova S."/>
            <person name="Pavlinic D."/>
            <person name="Benes V."/>
            <person name="Kopecky J."/>
        </authorList>
    </citation>
    <scope>NUCLEOTIDE SEQUENCE [LARGE SCALE GENOMIC DNA]</scope>
    <source>
        <strain evidence="1 2">15Tr583</strain>
    </source>
</reference>
<evidence type="ECO:0000313" key="2">
    <source>
        <dbReference type="Proteomes" id="UP000460272"/>
    </source>
</evidence>
<dbReference type="AlphaFoldDB" id="A0A6P2BM04"/>
<accession>A0A6P2BM04</accession>